<gene>
    <name evidence="2" type="ORF">LCGC14_1586180</name>
</gene>
<feature type="coiled-coil region" evidence="1">
    <location>
        <begin position="42"/>
        <end position="69"/>
    </location>
</feature>
<keyword evidence="1" id="KW-0175">Coiled coil</keyword>
<proteinExistence type="predicted"/>
<name>A0A0F9LFQ2_9ZZZZ</name>
<evidence type="ECO:0000313" key="2">
    <source>
        <dbReference type="EMBL" id="KKM26295.1"/>
    </source>
</evidence>
<accession>A0A0F9LFQ2</accession>
<organism evidence="2">
    <name type="scientific">marine sediment metagenome</name>
    <dbReference type="NCBI Taxonomy" id="412755"/>
    <lineage>
        <taxon>unclassified sequences</taxon>
        <taxon>metagenomes</taxon>
        <taxon>ecological metagenomes</taxon>
    </lineage>
</organism>
<sequence length="134" mass="15308">MRNFALTTLSIFIFLFCISISFALQPDVVLASNAQGTQDLDIAEIKKQLDVMEETIKRQQEMINVLKDKIETKGKVVANPTPSYREESEIERVIDNYLTKDETREKMVKAGLAPKIDVGYKKGFYFIPETVEVK</sequence>
<dbReference type="AlphaFoldDB" id="A0A0F9LFQ2"/>
<comment type="caution">
    <text evidence="2">The sequence shown here is derived from an EMBL/GenBank/DDBJ whole genome shotgun (WGS) entry which is preliminary data.</text>
</comment>
<protein>
    <submittedName>
        <fullName evidence="2">Uncharacterized protein</fullName>
    </submittedName>
</protein>
<reference evidence="2" key="1">
    <citation type="journal article" date="2015" name="Nature">
        <title>Complex archaea that bridge the gap between prokaryotes and eukaryotes.</title>
        <authorList>
            <person name="Spang A."/>
            <person name="Saw J.H."/>
            <person name="Jorgensen S.L."/>
            <person name="Zaremba-Niedzwiedzka K."/>
            <person name="Martijn J."/>
            <person name="Lind A.E."/>
            <person name="van Eijk R."/>
            <person name="Schleper C."/>
            <person name="Guy L."/>
            <person name="Ettema T.J."/>
        </authorList>
    </citation>
    <scope>NUCLEOTIDE SEQUENCE</scope>
</reference>
<dbReference type="EMBL" id="LAZR01012542">
    <property type="protein sequence ID" value="KKM26295.1"/>
    <property type="molecule type" value="Genomic_DNA"/>
</dbReference>
<evidence type="ECO:0000256" key="1">
    <source>
        <dbReference type="SAM" id="Coils"/>
    </source>
</evidence>